<reference evidence="1" key="1">
    <citation type="submission" date="2020-06" db="EMBL/GenBank/DDBJ databases">
        <title>Stable isotope informed genome-resolved metagenomics uncovers potential trophic interactions in rhizosphere soil.</title>
        <authorList>
            <person name="Starr E.P."/>
            <person name="Shi S."/>
            <person name="Blazewicz S.J."/>
            <person name="Koch B.J."/>
            <person name="Probst A.J."/>
            <person name="Hungate B.A."/>
            <person name="Pett-Ridge J."/>
            <person name="Firestone M.K."/>
            <person name="Banfield J.F."/>
        </authorList>
    </citation>
    <scope>NUCLEOTIDE SEQUENCE</scope>
    <source>
        <strain evidence="1">YM_69_17</strain>
    </source>
</reference>
<sequence>MLHATGEDGRVDPLAFAAQRLILRHETIDVVDAKALAADLLAEPFPPAGAAPGIDRDALIGAVLDRLPTPVAQRVRTALAGGAAVADRPASPPARRFIWSNPRTWFRTASGRRTRWPDHSGLSNMDARRVREARRRTADAYAALGAYADPEAFRAEFAGTKDFRNFFLGLALIYIESETLQAELARGVRVDMLRGKAVRATLRWYAGLKEAEAAGASDRYLADSWDVGLDAAVCAMPAANFEKFCRAAGSYFENGLDPKDPAVAVAIADAARARRRAAERGEPGR</sequence>
<name>A0A952FGY6_9PROT</name>
<evidence type="ECO:0000313" key="1">
    <source>
        <dbReference type="EMBL" id="MBW8724723.1"/>
    </source>
</evidence>
<comment type="caution">
    <text evidence="1">The sequence shown here is derived from an EMBL/GenBank/DDBJ whole genome shotgun (WGS) entry which is preliminary data.</text>
</comment>
<dbReference type="Proteomes" id="UP000700706">
    <property type="component" value="Unassembled WGS sequence"/>
</dbReference>
<organism evidence="1 2">
    <name type="scientific">Inquilinus limosus</name>
    <dbReference type="NCBI Taxonomy" id="171674"/>
    <lineage>
        <taxon>Bacteria</taxon>
        <taxon>Pseudomonadati</taxon>
        <taxon>Pseudomonadota</taxon>
        <taxon>Alphaproteobacteria</taxon>
        <taxon>Rhodospirillales</taxon>
        <taxon>Rhodospirillaceae</taxon>
        <taxon>Inquilinus</taxon>
    </lineage>
</organism>
<proteinExistence type="predicted"/>
<protein>
    <submittedName>
        <fullName evidence="1">Uncharacterized protein</fullName>
    </submittedName>
</protein>
<accession>A0A952FGY6</accession>
<dbReference type="EMBL" id="JAEKLZ010000134">
    <property type="protein sequence ID" value="MBW8724723.1"/>
    <property type="molecule type" value="Genomic_DNA"/>
</dbReference>
<dbReference type="AlphaFoldDB" id="A0A952FGY6"/>
<evidence type="ECO:0000313" key="2">
    <source>
        <dbReference type="Proteomes" id="UP000700706"/>
    </source>
</evidence>
<gene>
    <name evidence="1" type="ORF">JF625_06140</name>
</gene>